<dbReference type="Proteomes" id="UP000790787">
    <property type="component" value="Chromosome 19"/>
</dbReference>
<evidence type="ECO:0000313" key="1">
    <source>
        <dbReference type="Proteomes" id="UP000790787"/>
    </source>
</evidence>
<organism evidence="1 2">
    <name type="scientific">Nicotiana tabacum</name>
    <name type="common">Common tobacco</name>
    <dbReference type="NCBI Taxonomy" id="4097"/>
    <lineage>
        <taxon>Eukaryota</taxon>
        <taxon>Viridiplantae</taxon>
        <taxon>Streptophyta</taxon>
        <taxon>Embryophyta</taxon>
        <taxon>Tracheophyta</taxon>
        <taxon>Spermatophyta</taxon>
        <taxon>Magnoliopsida</taxon>
        <taxon>eudicotyledons</taxon>
        <taxon>Gunneridae</taxon>
        <taxon>Pentapetalae</taxon>
        <taxon>asterids</taxon>
        <taxon>lamiids</taxon>
        <taxon>Solanales</taxon>
        <taxon>Solanaceae</taxon>
        <taxon>Nicotianoideae</taxon>
        <taxon>Nicotianeae</taxon>
        <taxon>Nicotiana</taxon>
    </lineage>
</organism>
<sequence length="154" mass="17219">MIGVVDDITILYYPGKANLVADALSRKAESMGSLDFIPDMEIPLAMDVQSLANTFVRLNISEPSRVLACVMSQLSLFDHIKVCQYDDPHLLVLTDTVQRGGTKEVPIGDDGVLRLQGQIYVLKVDGLRELILEEARSWRYSIHPGAMNMYHDLK</sequence>
<proteinExistence type="predicted"/>
<evidence type="ECO:0000313" key="2">
    <source>
        <dbReference type="RefSeq" id="XP_075095113.1"/>
    </source>
</evidence>
<accession>A0AC58TD04</accession>
<reference evidence="2" key="2">
    <citation type="submission" date="2025-08" db="UniProtKB">
        <authorList>
            <consortium name="RefSeq"/>
        </authorList>
    </citation>
    <scope>IDENTIFICATION</scope>
    <source>
        <tissue evidence="2">Leaf</tissue>
    </source>
</reference>
<protein>
    <submittedName>
        <fullName evidence="2">Uncharacterized protein LOC142173425</fullName>
    </submittedName>
</protein>
<keyword evidence="1" id="KW-1185">Reference proteome</keyword>
<name>A0AC58TD04_TOBAC</name>
<gene>
    <name evidence="2" type="primary">LOC142173425</name>
</gene>
<reference evidence="1" key="1">
    <citation type="journal article" date="2014" name="Nat. Commun.">
        <title>The tobacco genome sequence and its comparison with those of tomato and potato.</title>
        <authorList>
            <person name="Sierro N."/>
            <person name="Battey J.N."/>
            <person name="Ouadi S."/>
            <person name="Bakaher N."/>
            <person name="Bovet L."/>
            <person name="Willig A."/>
            <person name="Goepfert S."/>
            <person name="Peitsch M.C."/>
            <person name="Ivanov N.V."/>
        </authorList>
    </citation>
    <scope>NUCLEOTIDE SEQUENCE [LARGE SCALE GENOMIC DNA]</scope>
</reference>
<dbReference type="RefSeq" id="XP_075095113.1">
    <property type="nucleotide sequence ID" value="XM_075239012.1"/>
</dbReference>